<organism evidence="2 3">
    <name type="scientific">Pseudoramibacter alactolyticus ATCC 23263</name>
    <dbReference type="NCBI Taxonomy" id="887929"/>
    <lineage>
        <taxon>Bacteria</taxon>
        <taxon>Bacillati</taxon>
        <taxon>Bacillota</taxon>
        <taxon>Clostridia</taxon>
        <taxon>Eubacteriales</taxon>
        <taxon>Eubacteriaceae</taxon>
        <taxon>Pseudoramibacter</taxon>
    </lineage>
</organism>
<gene>
    <name evidence="2" type="ORF">HMP0721_1124</name>
</gene>
<dbReference type="GO" id="GO:0046872">
    <property type="term" value="F:metal ion binding"/>
    <property type="evidence" value="ECO:0007669"/>
    <property type="project" value="InterPro"/>
</dbReference>
<dbReference type="PROSITE" id="PS51409">
    <property type="entry name" value="ARGINASE_2"/>
    <property type="match status" value="1"/>
</dbReference>
<evidence type="ECO:0000313" key="3">
    <source>
        <dbReference type="Proteomes" id="UP000004754"/>
    </source>
</evidence>
<dbReference type="eggNOG" id="COG0010">
    <property type="taxonomic scope" value="Bacteria"/>
</dbReference>
<dbReference type="GO" id="GO:0008783">
    <property type="term" value="F:agmatinase activity"/>
    <property type="evidence" value="ECO:0007669"/>
    <property type="project" value="TreeGrafter"/>
</dbReference>
<proteinExistence type="inferred from homology"/>
<dbReference type="RefSeq" id="WP_006598548.1">
    <property type="nucleotide sequence ID" value="NZ_GL622359.1"/>
</dbReference>
<dbReference type="Proteomes" id="UP000004754">
    <property type="component" value="Unassembled WGS sequence"/>
</dbReference>
<dbReference type="PANTHER" id="PTHR11358:SF41">
    <property type="entry name" value="ARGINASE"/>
    <property type="match status" value="1"/>
</dbReference>
<reference evidence="2 3" key="1">
    <citation type="submission" date="2010-12" db="EMBL/GenBank/DDBJ databases">
        <authorList>
            <person name="Muzny D."/>
            <person name="Qin X."/>
            <person name="Deng J."/>
            <person name="Jiang H."/>
            <person name="Liu Y."/>
            <person name="Qu J."/>
            <person name="Song X.-Z."/>
            <person name="Zhang L."/>
            <person name="Thornton R."/>
            <person name="Coyle M."/>
            <person name="Francisco L."/>
            <person name="Jackson L."/>
            <person name="Javaid M."/>
            <person name="Korchina V."/>
            <person name="Kovar C."/>
            <person name="Mata R."/>
            <person name="Mathew T."/>
            <person name="Ngo R."/>
            <person name="Nguyen L."/>
            <person name="Nguyen N."/>
            <person name="Okwuonu G."/>
            <person name="Ongeri F."/>
            <person name="Pham C."/>
            <person name="Simmons D."/>
            <person name="Wilczek-Boney K."/>
            <person name="Hale W."/>
            <person name="Jakkamsetti A."/>
            <person name="Pham P."/>
            <person name="Ruth R."/>
            <person name="San Lucas F."/>
            <person name="Warren J."/>
            <person name="Zhang J."/>
            <person name="Zhao Z."/>
            <person name="Zhou C."/>
            <person name="Zhu D."/>
            <person name="Lee S."/>
            <person name="Bess C."/>
            <person name="Blankenburg K."/>
            <person name="Forbes L."/>
            <person name="Fu Q."/>
            <person name="Gubbala S."/>
            <person name="Hirani K."/>
            <person name="Jayaseelan J.C."/>
            <person name="Lara F."/>
            <person name="Munidasa M."/>
            <person name="Palculict T."/>
            <person name="Patil S."/>
            <person name="Pu L.-L."/>
            <person name="Saada N."/>
            <person name="Tang L."/>
            <person name="Weissenberger G."/>
            <person name="Zhu Y."/>
            <person name="Hemphill L."/>
            <person name="Shang Y."/>
            <person name="Youmans B."/>
            <person name="Ayvaz T."/>
            <person name="Ross M."/>
            <person name="Santibanez J."/>
            <person name="Aqrawi P."/>
            <person name="Gross S."/>
            <person name="Joshi V."/>
            <person name="Fowler G."/>
            <person name="Nazareth L."/>
            <person name="Reid J."/>
            <person name="Worley K."/>
            <person name="Petrosino J."/>
            <person name="Highlander S."/>
            <person name="Gibbs R."/>
        </authorList>
    </citation>
    <scope>NUCLEOTIDE SEQUENCE [LARGE SCALE GENOMIC DNA]</scope>
    <source>
        <strain evidence="2 3">ATCC 23263</strain>
    </source>
</reference>
<dbReference type="EMBL" id="AEQN01000016">
    <property type="protein sequence ID" value="EFV01731.1"/>
    <property type="molecule type" value="Genomic_DNA"/>
</dbReference>
<accession>E6MGJ1</accession>
<comment type="similarity">
    <text evidence="1">Belongs to the arginase family.</text>
</comment>
<dbReference type="HOGENOM" id="CLU_066809_1_0_9"/>
<protein>
    <recommendedName>
        <fullName evidence="4">Arginase family protein</fullName>
    </recommendedName>
</protein>
<name>E6MGJ1_9FIRM</name>
<dbReference type="SUPFAM" id="SSF52768">
    <property type="entry name" value="Arginase/deacetylase"/>
    <property type="match status" value="1"/>
</dbReference>
<dbReference type="InterPro" id="IPR006035">
    <property type="entry name" value="Ureohydrolase"/>
</dbReference>
<sequence length="247" mass="27635">MKGQGWSGLTLMNFTGVYRREHFYGDRAHDWLDCSGIPGTYGYCDPAAAARLRRRMHTAGRRGLHFLDNGNYHYLSYFWTETIRRPFNLVVFDHHVDARRPRFGPLLSCGSWLREALRDHPFLNRVFLIGAGRHQQELLADPAHLSEDAAARIACLNDGAALDSIIADGCPVYLSVDKDVLSPAVLTTNWDQGTMALKTLTAAIRRLTRALPVLGADICGEPSENAREKQIVQSDVVNRALMQTLMA</sequence>
<dbReference type="OrthoDB" id="9805406at2"/>
<evidence type="ECO:0000313" key="2">
    <source>
        <dbReference type="EMBL" id="EFV01731.1"/>
    </source>
</evidence>
<dbReference type="GO" id="GO:0033389">
    <property type="term" value="P:putrescine biosynthetic process from arginine, via agmatine"/>
    <property type="evidence" value="ECO:0007669"/>
    <property type="project" value="TreeGrafter"/>
</dbReference>
<comment type="caution">
    <text evidence="2">The sequence shown here is derived from an EMBL/GenBank/DDBJ whole genome shotgun (WGS) entry which is preliminary data.</text>
</comment>
<dbReference type="Pfam" id="PF00491">
    <property type="entry name" value="Arginase"/>
    <property type="match status" value="1"/>
</dbReference>
<dbReference type="InterPro" id="IPR023696">
    <property type="entry name" value="Ureohydrolase_dom_sf"/>
</dbReference>
<dbReference type="AlphaFoldDB" id="E6MGJ1"/>
<keyword evidence="3" id="KW-1185">Reference proteome</keyword>
<dbReference type="Gene3D" id="3.40.800.10">
    <property type="entry name" value="Ureohydrolase domain"/>
    <property type="match status" value="1"/>
</dbReference>
<evidence type="ECO:0008006" key="4">
    <source>
        <dbReference type="Google" id="ProtNLM"/>
    </source>
</evidence>
<dbReference type="STRING" id="887929.HMP0721_1124"/>
<dbReference type="PANTHER" id="PTHR11358">
    <property type="entry name" value="ARGINASE/AGMATINASE"/>
    <property type="match status" value="1"/>
</dbReference>
<evidence type="ECO:0000256" key="1">
    <source>
        <dbReference type="PROSITE-ProRule" id="PRU00742"/>
    </source>
</evidence>